<proteinExistence type="predicted"/>
<dbReference type="PANTHER" id="PTHR43471">
    <property type="entry name" value="ABC TRANSPORTER PERMEASE"/>
    <property type="match status" value="1"/>
</dbReference>
<sequence>MSYSSMNTITTVAQREVKIALRSKGIMITLAVALLLVIGGVFAASYFSGDDGEPDRIGVVGVEEPALEASIQAMGEGTGVVAEPMPADRAGAIAQVQSEDVTAVLLKTDEGFDLITKGEPSRSVMRAASTISSTLVQDEALRSLDVSPEQFAEAMPPAEITSVNVEEENSSEANMPAVITVMVGSAVMSFFIMLFAANIGGRVTEEKSSRVVEIILSTVRPLDFLAGKIIGNTVFGFVSTAVILGAGAIAVKATNLLEGFTFDLGTVGLMLLAFLLGMLLFGSLYAAAGSMVSRTEDLQSTQAPVMILLVGMLYTPTFGWHSLDSTLMQVLTWIPPFNLSTIPLQIAAGNMSYPIALLNYGISMVVIVFIMMLVAKTYRRSILNNGKKMSWKSVLFTKSFKSSPKA</sequence>
<organism evidence="7 8">
    <name type="scientific">Candidatus Corynebacterium gallistercoris</name>
    <dbReference type="NCBI Taxonomy" id="2838530"/>
    <lineage>
        <taxon>Bacteria</taxon>
        <taxon>Bacillati</taxon>
        <taxon>Actinomycetota</taxon>
        <taxon>Actinomycetes</taxon>
        <taxon>Mycobacteriales</taxon>
        <taxon>Corynebacteriaceae</taxon>
        <taxon>Corynebacterium</taxon>
    </lineage>
</organism>
<evidence type="ECO:0000313" key="7">
    <source>
        <dbReference type="EMBL" id="HIW96749.1"/>
    </source>
</evidence>
<dbReference type="GO" id="GO:0140359">
    <property type="term" value="F:ABC-type transporter activity"/>
    <property type="evidence" value="ECO:0007669"/>
    <property type="project" value="InterPro"/>
</dbReference>
<dbReference type="AlphaFoldDB" id="A0A9D1UQR6"/>
<feature type="transmembrane region" description="Helical" evidence="5">
    <location>
        <begin position="271"/>
        <end position="293"/>
    </location>
</feature>
<evidence type="ECO:0000256" key="4">
    <source>
        <dbReference type="ARBA" id="ARBA00023136"/>
    </source>
</evidence>
<feature type="transmembrane region" description="Helical" evidence="5">
    <location>
        <begin position="305"/>
        <end position="323"/>
    </location>
</feature>
<comment type="subcellular location">
    <subcellularLocation>
        <location evidence="1">Membrane</location>
        <topology evidence="1">Multi-pass membrane protein</topology>
    </subcellularLocation>
</comment>
<feature type="transmembrane region" description="Helical" evidence="5">
    <location>
        <begin position="229"/>
        <end position="251"/>
    </location>
</feature>
<dbReference type="Pfam" id="PF12698">
    <property type="entry name" value="ABC2_membrane_3"/>
    <property type="match status" value="1"/>
</dbReference>
<dbReference type="GO" id="GO:0016020">
    <property type="term" value="C:membrane"/>
    <property type="evidence" value="ECO:0007669"/>
    <property type="project" value="UniProtKB-SubCell"/>
</dbReference>
<dbReference type="EMBL" id="DXFZ01000115">
    <property type="protein sequence ID" value="HIW96749.1"/>
    <property type="molecule type" value="Genomic_DNA"/>
</dbReference>
<gene>
    <name evidence="7" type="ORF">H9867_09785</name>
</gene>
<dbReference type="InterPro" id="IPR013525">
    <property type="entry name" value="ABC2_TM"/>
</dbReference>
<feature type="domain" description="ABC-2 type transporter transmembrane" evidence="6">
    <location>
        <begin position="26"/>
        <end position="375"/>
    </location>
</feature>
<feature type="transmembrane region" description="Helical" evidence="5">
    <location>
        <begin position="353"/>
        <end position="375"/>
    </location>
</feature>
<evidence type="ECO:0000256" key="5">
    <source>
        <dbReference type="SAM" id="Phobius"/>
    </source>
</evidence>
<evidence type="ECO:0000256" key="3">
    <source>
        <dbReference type="ARBA" id="ARBA00022989"/>
    </source>
</evidence>
<name>A0A9D1UQR6_9CORY</name>
<comment type="caution">
    <text evidence="7">The sequence shown here is derived from an EMBL/GenBank/DDBJ whole genome shotgun (WGS) entry which is preliminary data.</text>
</comment>
<feature type="transmembrane region" description="Helical" evidence="5">
    <location>
        <begin position="25"/>
        <end position="47"/>
    </location>
</feature>
<evidence type="ECO:0000313" key="8">
    <source>
        <dbReference type="Proteomes" id="UP000824189"/>
    </source>
</evidence>
<dbReference type="Proteomes" id="UP000824189">
    <property type="component" value="Unassembled WGS sequence"/>
</dbReference>
<reference evidence="7" key="1">
    <citation type="journal article" date="2021" name="PeerJ">
        <title>Extensive microbial diversity within the chicken gut microbiome revealed by metagenomics and culture.</title>
        <authorList>
            <person name="Gilroy R."/>
            <person name="Ravi A."/>
            <person name="Getino M."/>
            <person name="Pursley I."/>
            <person name="Horton D.L."/>
            <person name="Alikhan N.F."/>
            <person name="Baker D."/>
            <person name="Gharbi K."/>
            <person name="Hall N."/>
            <person name="Watson M."/>
            <person name="Adriaenssens E.M."/>
            <person name="Foster-Nyarko E."/>
            <person name="Jarju S."/>
            <person name="Secka A."/>
            <person name="Antonio M."/>
            <person name="Oren A."/>
            <person name="Chaudhuri R.R."/>
            <person name="La Ragione R."/>
            <person name="Hildebrand F."/>
            <person name="Pallen M.J."/>
        </authorList>
    </citation>
    <scope>NUCLEOTIDE SEQUENCE</scope>
    <source>
        <strain evidence="7">4376</strain>
    </source>
</reference>
<accession>A0A9D1UQR6</accession>
<feature type="transmembrane region" description="Helical" evidence="5">
    <location>
        <begin position="177"/>
        <end position="200"/>
    </location>
</feature>
<keyword evidence="4 5" id="KW-0472">Membrane</keyword>
<reference evidence="7" key="2">
    <citation type="submission" date="2021-04" db="EMBL/GenBank/DDBJ databases">
        <authorList>
            <person name="Gilroy R."/>
        </authorList>
    </citation>
    <scope>NUCLEOTIDE SEQUENCE</scope>
    <source>
        <strain evidence="7">4376</strain>
    </source>
</reference>
<evidence type="ECO:0000256" key="1">
    <source>
        <dbReference type="ARBA" id="ARBA00004141"/>
    </source>
</evidence>
<protein>
    <submittedName>
        <fullName evidence="7">ABC transporter permease</fullName>
    </submittedName>
</protein>
<keyword evidence="3 5" id="KW-1133">Transmembrane helix</keyword>
<evidence type="ECO:0000256" key="2">
    <source>
        <dbReference type="ARBA" id="ARBA00022692"/>
    </source>
</evidence>
<keyword evidence="2 5" id="KW-0812">Transmembrane</keyword>
<evidence type="ECO:0000259" key="6">
    <source>
        <dbReference type="Pfam" id="PF12698"/>
    </source>
</evidence>
<dbReference type="PANTHER" id="PTHR43471:SF3">
    <property type="entry name" value="ABC TRANSPORTER PERMEASE PROTEIN NATB"/>
    <property type="match status" value="1"/>
</dbReference>